<dbReference type="KEGG" id="bbel:109486958"/>
<dbReference type="PANTHER" id="PTHR19143:SF458">
    <property type="entry name" value="FIBRINOGEN C-TERMINAL DOMAIN-CONTAINING PROTEIN-RELATED"/>
    <property type="match status" value="1"/>
</dbReference>
<dbReference type="OrthoDB" id="6145874at2759"/>
<reference evidence="6" key="1">
    <citation type="submission" date="2025-08" db="UniProtKB">
        <authorList>
            <consortium name="RefSeq"/>
        </authorList>
    </citation>
    <scope>IDENTIFICATION</scope>
    <source>
        <tissue evidence="6">Gonad</tissue>
    </source>
</reference>
<dbReference type="PANTHER" id="PTHR19143">
    <property type="entry name" value="FIBRINOGEN/TENASCIN/ANGIOPOEITIN"/>
    <property type="match status" value="1"/>
</dbReference>
<evidence type="ECO:0000256" key="3">
    <source>
        <dbReference type="SAM" id="SignalP"/>
    </source>
</evidence>
<feature type="signal peptide" evidence="3">
    <location>
        <begin position="1"/>
        <end position="20"/>
    </location>
</feature>
<feature type="chain" id="PRO_5027610324" evidence="3">
    <location>
        <begin position="21"/>
        <end position="586"/>
    </location>
</feature>
<dbReference type="GO" id="GO:0005615">
    <property type="term" value="C:extracellular space"/>
    <property type="evidence" value="ECO:0007669"/>
    <property type="project" value="TreeGrafter"/>
</dbReference>
<dbReference type="PROSITE" id="PS00514">
    <property type="entry name" value="FIBRINOGEN_C_1"/>
    <property type="match status" value="1"/>
</dbReference>
<dbReference type="GeneID" id="109486958"/>
<dbReference type="Pfam" id="PF00147">
    <property type="entry name" value="Fibrinogen_C"/>
    <property type="match status" value="2"/>
</dbReference>
<dbReference type="InterPro" id="IPR014716">
    <property type="entry name" value="Fibrinogen_a/b/g_C_1"/>
</dbReference>
<evidence type="ECO:0000256" key="1">
    <source>
        <dbReference type="ARBA" id="ARBA00023157"/>
    </source>
</evidence>
<gene>
    <name evidence="6" type="primary">LOC109486958</name>
</gene>
<dbReference type="CDD" id="cd00087">
    <property type="entry name" value="FReD"/>
    <property type="match status" value="2"/>
</dbReference>
<keyword evidence="1" id="KW-1015">Disulfide bond</keyword>
<evidence type="ECO:0000313" key="6">
    <source>
        <dbReference type="RefSeq" id="XP_019646432.1"/>
    </source>
</evidence>
<dbReference type="Proteomes" id="UP000515135">
    <property type="component" value="Unplaced"/>
</dbReference>
<protein>
    <submittedName>
        <fullName evidence="6">Fibroleukin-like</fullName>
    </submittedName>
</protein>
<dbReference type="InterPro" id="IPR002181">
    <property type="entry name" value="Fibrinogen_a/b/g_C_dom"/>
</dbReference>
<dbReference type="SMART" id="SM00186">
    <property type="entry name" value="FBG"/>
    <property type="match status" value="2"/>
</dbReference>
<keyword evidence="3" id="KW-0732">Signal</keyword>
<dbReference type="NCBIfam" id="NF040941">
    <property type="entry name" value="GGGWT_bact"/>
    <property type="match status" value="2"/>
</dbReference>
<feature type="domain" description="Fibrinogen C-terminal" evidence="4">
    <location>
        <begin position="126"/>
        <end position="346"/>
    </location>
</feature>
<dbReference type="PROSITE" id="PS51406">
    <property type="entry name" value="FIBRINOGEN_C_2"/>
    <property type="match status" value="2"/>
</dbReference>
<dbReference type="Gene3D" id="3.90.215.10">
    <property type="entry name" value="Gamma Fibrinogen, chain A, domain 1"/>
    <property type="match status" value="2"/>
</dbReference>
<dbReference type="InterPro" id="IPR050373">
    <property type="entry name" value="Fibrinogen_C-term_domain"/>
</dbReference>
<organism evidence="5 6">
    <name type="scientific">Branchiostoma belcheri</name>
    <name type="common">Amphioxus</name>
    <dbReference type="NCBI Taxonomy" id="7741"/>
    <lineage>
        <taxon>Eukaryota</taxon>
        <taxon>Metazoa</taxon>
        <taxon>Chordata</taxon>
        <taxon>Cephalochordata</taxon>
        <taxon>Leptocardii</taxon>
        <taxon>Amphioxiformes</taxon>
        <taxon>Branchiostomatidae</taxon>
        <taxon>Branchiostoma</taxon>
    </lineage>
</organism>
<evidence type="ECO:0000256" key="2">
    <source>
        <dbReference type="SAM" id="MobiDB-lite"/>
    </source>
</evidence>
<sequence length="586" mass="66748">MASFLLLVVFLLFGSFSARAQAGYSPPGARTATGRLKTKVDRLSSLVETLLSQQSDLTARVDSLSAQLSEERDKNRELALNLTQALHKLDSMTSTLYEHDTVIKQRLQCACEKLIPVTEETSPTESTGPVIEGDCAEYYSSGRTTSGVYRIGLLPGHVDAYCDMDTAGGSWTLIQRRQDGSVPFNRTWEEYKHGFGNKSGEYWLGNENIHLLTNQRNYTLRVELEDWDGWILYAEYTSFWLSGESDQYRIHMSGYWGTDRNAMKLNNEQMFSTVDRDNDEDREYDCSQERGQGGWWFASCGYTYLNGRYLGNCGDSCPWLQGIIWGSWKGYFYSLKSGSMKIRPTEEVSTTKPRPSVPPADTETDDPTIEGDCAEYYSSGRTTSGVYRISLLPGHVEAYCDMDTAEGGWTVIQRRVDGSVPFNRTWEEYKRGFGNKSGEYWLGNENIHLLTNQKNYRLRIDMQDWDNQTRYAEYSTFRVLGEYGDQYRLHVSGYNGTAGDCMTRYFSNDGMRFSTVDRDNDLNSGHCCQRRGQGGWWFGNCGNSFLNGRYLVSCGRSCEVWQGVIWHSFTGSRESLKSVSMKIRPY</sequence>
<feature type="region of interest" description="Disordered" evidence="2">
    <location>
        <begin position="344"/>
        <end position="370"/>
    </location>
</feature>
<dbReference type="FunFam" id="3.90.215.10:FF:000001">
    <property type="entry name" value="Tenascin isoform 1"/>
    <property type="match status" value="1"/>
</dbReference>
<keyword evidence="5" id="KW-1185">Reference proteome</keyword>
<dbReference type="AlphaFoldDB" id="A0A6P5ATP3"/>
<dbReference type="InterPro" id="IPR020837">
    <property type="entry name" value="Fibrinogen_CS"/>
</dbReference>
<dbReference type="InterPro" id="IPR036056">
    <property type="entry name" value="Fibrinogen-like_C"/>
</dbReference>
<evidence type="ECO:0000259" key="4">
    <source>
        <dbReference type="PROSITE" id="PS51406"/>
    </source>
</evidence>
<evidence type="ECO:0000313" key="5">
    <source>
        <dbReference type="Proteomes" id="UP000515135"/>
    </source>
</evidence>
<dbReference type="RefSeq" id="XP_019646432.1">
    <property type="nucleotide sequence ID" value="XM_019790873.1"/>
</dbReference>
<name>A0A6P5ATP3_BRABE</name>
<accession>A0A6P5ATP3</accession>
<dbReference type="SUPFAM" id="SSF56496">
    <property type="entry name" value="Fibrinogen C-terminal domain-like"/>
    <property type="match status" value="2"/>
</dbReference>
<proteinExistence type="predicted"/>
<feature type="domain" description="Fibrinogen C-terminal" evidence="4">
    <location>
        <begin position="364"/>
        <end position="586"/>
    </location>
</feature>